<dbReference type="Proteomes" id="UP000193920">
    <property type="component" value="Unassembled WGS sequence"/>
</dbReference>
<accession>A0A1Y2A073</accession>
<protein>
    <recommendedName>
        <fullName evidence="3">CCHC-type domain-containing protein</fullName>
    </recommendedName>
</protein>
<reference evidence="1 2" key="1">
    <citation type="submission" date="2016-08" db="EMBL/GenBank/DDBJ databases">
        <title>A Parts List for Fungal Cellulosomes Revealed by Comparative Genomics.</title>
        <authorList>
            <consortium name="DOE Joint Genome Institute"/>
            <person name="Haitjema C.H."/>
            <person name="Gilmore S.P."/>
            <person name="Henske J.K."/>
            <person name="Solomon K.V."/>
            <person name="De Groot R."/>
            <person name="Kuo A."/>
            <person name="Mondo S.J."/>
            <person name="Salamov A.A."/>
            <person name="Labutti K."/>
            <person name="Zhao Z."/>
            <person name="Chiniquy J."/>
            <person name="Barry K."/>
            <person name="Brewer H.M."/>
            <person name="Purvine S.O."/>
            <person name="Wright A.T."/>
            <person name="Boxma B."/>
            <person name="Van Alen T."/>
            <person name="Hackstein J.H."/>
            <person name="Baker S.E."/>
            <person name="Grigoriev I.V."/>
            <person name="O'Malley M.A."/>
        </authorList>
    </citation>
    <scope>NUCLEOTIDE SEQUENCE [LARGE SCALE GENOMIC DNA]</scope>
    <source>
        <strain evidence="1 2">G1</strain>
    </source>
</reference>
<dbReference type="GO" id="GO:0003676">
    <property type="term" value="F:nucleic acid binding"/>
    <property type="evidence" value="ECO:0007669"/>
    <property type="project" value="InterPro"/>
</dbReference>
<sequence>MNVFKILGTLPLLENYNNDINEWIKELTESFELWDIKEQERKFILCKECVNKKIRYVLDKLKEEKNQVPSLKEIKIALEEYLEITPSLKYWNLINLKINSKESISNFNYKYLRKYNDIDNNIKKLITVNNYVNSIKSRIYPCIRILEEDIEDINEALKYAEKVERIEKKLNLNLNNIYKSNKQKWNNNNFKMNKSNSNKNNKNNNIMCFRCYELGHKAINCRHSFKELAELERTGILEINKRRNFIPGIHNNYNYKFNLYDRNKNYNNYYRRNYNLNSNITENYNNMTSFGKKHNVNREIYRNNYNLNNNFGNNNYNNLNNYLYKSNYDLHKNFGTNNNNSNLNENINKIKYRISNNQGINYNKQGNKDVNIGNEINFNNNLNTNCVENTFNSNINNIQDNIIGNNINKNNNGYMELARIELNPRLLACEASTLPLNYNPFVKIIGTLLTKIE</sequence>
<gene>
    <name evidence="1" type="ORF">LY90DRAFT_677482</name>
</gene>
<dbReference type="EMBL" id="MCOG01000336">
    <property type="protein sequence ID" value="ORY15921.1"/>
    <property type="molecule type" value="Genomic_DNA"/>
</dbReference>
<proteinExistence type="predicted"/>
<keyword evidence="2" id="KW-1185">Reference proteome</keyword>
<evidence type="ECO:0000313" key="1">
    <source>
        <dbReference type="EMBL" id="ORY15921.1"/>
    </source>
</evidence>
<evidence type="ECO:0000313" key="2">
    <source>
        <dbReference type="Proteomes" id="UP000193920"/>
    </source>
</evidence>
<dbReference type="AlphaFoldDB" id="A0A1Y2A073"/>
<comment type="caution">
    <text evidence="1">The sequence shown here is derived from an EMBL/GenBank/DDBJ whole genome shotgun (WGS) entry which is preliminary data.</text>
</comment>
<dbReference type="GO" id="GO:0008270">
    <property type="term" value="F:zinc ion binding"/>
    <property type="evidence" value="ECO:0007669"/>
    <property type="project" value="InterPro"/>
</dbReference>
<dbReference type="InterPro" id="IPR036875">
    <property type="entry name" value="Znf_CCHC_sf"/>
</dbReference>
<dbReference type="SUPFAM" id="SSF57756">
    <property type="entry name" value="Retrovirus zinc finger-like domains"/>
    <property type="match status" value="1"/>
</dbReference>
<name>A0A1Y2A073_9FUNG</name>
<organism evidence="1 2">
    <name type="scientific">Neocallimastix californiae</name>
    <dbReference type="NCBI Taxonomy" id="1754190"/>
    <lineage>
        <taxon>Eukaryota</taxon>
        <taxon>Fungi</taxon>
        <taxon>Fungi incertae sedis</taxon>
        <taxon>Chytridiomycota</taxon>
        <taxon>Chytridiomycota incertae sedis</taxon>
        <taxon>Neocallimastigomycetes</taxon>
        <taxon>Neocallimastigales</taxon>
        <taxon>Neocallimastigaceae</taxon>
        <taxon>Neocallimastix</taxon>
    </lineage>
</organism>
<evidence type="ECO:0008006" key="3">
    <source>
        <dbReference type="Google" id="ProtNLM"/>
    </source>
</evidence>